<dbReference type="Proteomes" id="UP000037688">
    <property type="component" value="Unassembled WGS sequence"/>
</dbReference>
<dbReference type="InterPro" id="IPR001646">
    <property type="entry name" value="5peptide_repeat"/>
</dbReference>
<evidence type="ECO:0000313" key="3">
    <source>
        <dbReference type="Proteomes" id="UP000037688"/>
    </source>
</evidence>
<evidence type="ECO:0008006" key="4">
    <source>
        <dbReference type="Google" id="ProtNLM"/>
    </source>
</evidence>
<dbReference type="PANTHER" id="PTHR47485:SF1">
    <property type="entry name" value="THYLAKOID LUMENAL 17.4 KDA PROTEIN, CHLOROPLASTIC"/>
    <property type="match status" value="1"/>
</dbReference>
<keyword evidence="1" id="KW-0677">Repeat</keyword>
<keyword evidence="3" id="KW-1185">Reference proteome</keyword>
<gene>
    <name evidence="2" type="ORF">AMS66_30475</name>
</gene>
<dbReference type="PANTHER" id="PTHR47485">
    <property type="entry name" value="THYLAKOID LUMENAL 17.4 KDA PROTEIN, CHLOROPLASTIC"/>
    <property type="match status" value="1"/>
</dbReference>
<dbReference type="PATRIC" id="fig|1705561.3.peg.6445"/>
<dbReference type="AlphaFoldDB" id="A0A0N0C2D4"/>
<organism evidence="2 3">
    <name type="scientific">Paenibacillus xylanivorans</name>
    <dbReference type="NCBI Taxonomy" id="1705561"/>
    <lineage>
        <taxon>Bacteria</taxon>
        <taxon>Bacillati</taxon>
        <taxon>Bacillota</taxon>
        <taxon>Bacilli</taxon>
        <taxon>Bacillales</taxon>
        <taxon>Paenibacillaceae</taxon>
        <taxon>Paenibacillus</taxon>
    </lineage>
</organism>
<evidence type="ECO:0000256" key="1">
    <source>
        <dbReference type="ARBA" id="ARBA00022737"/>
    </source>
</evidence>
<dbReference type="EMBL" id="LITU01000083">
    <property type="protein sequence ID" value="KOY12725.1"/>
    <property type="molecule type" value="Genomic_DNA"/>
</dbReference>
<dbReference type="OrthoDB" id="2512888at2"/>
<proteinExistence type="predicted"/>
<dbReference type="Pfam" id="PF00805">
    <property type="entry name" value="Pentapeptide"/>
    <property type="match status" value="2"/>
</dbReference>
<protein>
    <recommendedName>
        <fullName evidence="4">Pentapeptide repeat-containing protein</fullName>
    </recommendedName>
</protein>
<evidence type="ECO:0000313" key="2">
    <source>
        <dbReference type="EMBL" id="KOY12725.1"/>
    </source>
</evidence>
<dbReference type="Gene3D" id="2.160.20.80">
    <property type="entry name" value="E3 ubiquitin-protein ligase SopA"/>
    <property type="match status" value="1"/>
</dbReference>
<dbReference type="SUPFAM" id="SSF141571">
    <property type="entry name" value="Pentapeptide repeat-like"/>
    <property type="match status" value="1"/>
</dbReference>
<accession>A0A0N0C2D4</accession>
<comment type="caution">
    <text evidence="2">The sequence shown here is derived from an EMBL/GenBank/DDBJ whole genome shotgun (WGS) entry which is preliminary data.</text>
</comment>
<sequence length="381" mass="44365">MHQMELWQQFLEQEVLPLRNSKIQELHAYYVRHRQEIVQGIVPLFDAFCERVRLQQEQGELQACSTLHVSLMRTRLNQGDPAYMLHASDRYREGEMPASGFLYDASWIYRYMEQWFEECESSRKRYMNRIDQVALHAWQTGQLYPFHVYMVHAVRYAMDDIRKLDSFQNLNKDIEFEVRVGEFQDHEVTESVHRMNGIQRSSITCKGWLESKLTSEYIYEHIASVDLTQGDYGEIDFNYARFEEVRLSGSHMEGTSLLGTRFMRCQCDHVNFGETLLYDADFRGCDLSKARFDGALGGRDTFVDTHGLFYGMNGVQFQGANLNHASFRYAKIAGDFTGAQLEQVDFTGADLAGSQMLVQDRFRVQLTAEQRAAIEWVEKDS</sequence>
<name>A0A0N0C2D4_9BACL</name>
<dbReference type="RefSeq" id="WP_053784335.1">
    <property type="nucleotide sequence ID" value="NZ_LITU01000083.1"/>
</dbReference>
<reference evidence="2 3" key="1">
    <citation type="submission" date="2015-08" db="EMBL/GenBank/DDBJ databases">
        <title>Draft genome sequence of cellulolytic and xylanolytic Paenibacillus sp. A59, isolated from a decaying forest soil from Patagonia, Argentina.</title>
        <authorList>
            <person name="Ghio S."/>
            <person name="Caceres A.M."/>
            <person name="Talia P."/>
            <person name="Grasso D."/>
            <person name="Campos E."/>
        </authorList>
    </citation>
    <scope>NUCLEOTIDE SEQUENCE [LARGE SCALE GENOMIC DNA]</scope>
    <source>
        <strain evidence="2 3">A59</strain>
    </source>
</reference>